<dbReference type="SUPFAM" id="SSF54001">
    <property type="entry name" value="Cysteine proteinases"/>
    <property type="match status" value="1"/>
</dbReference>
<organism evidence="3 4">
    <name type="scientific">Conexibacter stalactiti</name>
    <dbReference type="NCBI Taxonomy" id="1940611"/>
    <lineage>
        <taxon>Bacteria</taxon>
        <taxon>Bacillati</taxon>
        <taxon>Actinomycetota</taxon>
        <taxon>Thermoleophilia</taxon>
        <taxon>Solirubrobacterales</taxon>
        <taxon>Conexibacteraceae</taxon>
        <taxon>Conexibacter</taxon>
    </lineage>
</organism>
<reference evidence="4" key="1">
    <citation type="submission" date="2023-07" db="EMBL/GenBank/DDBJ databases">
        <title>Conexibacter stalactiti sp. nov., isolated from stalactites in a lava cave and emended description of the genus Conexibacter.</title>
        <authorList>
            <person name="Lee S.D."/>
        </authorList>
    </citation>
    <scope>NUCLEOTIDE SEQUENCE [LARGE SCALE GENOMIC DNA]</scope>
    <source>
        <strain evidence="4">KCTC 39840</strain>
    </source>
</reference>
<evidence type="ECO:0000259" key="2">
    <source>
        <dbReference type="Pfam" id="PF01471"/>
    </source>
</evidence>
<dbReference type="SUPFAM" id="SSF47090">
    <property type="entry name" value="PGBD-like"/>
    <property type="match status" value="2"/>
</dbReference>
<feature type="region of interest" description="Disordered" evidence="1">
    <location>
        <begin position="295"/>
        <end position="318"/>
    </location>
</feature>
<feature type="compositionally biased region" description="Polar residues" evidence="1">
    <location>
        <begin position="299"/>
        <end position="310"/>
    </location>
</feature>
<feature type="compositionally biased region" description="Low complexity" evidence="1">
    <location>
        <begin position="66"/>
        <end position="89"/>
    </location>
</feature>
<dbReference type="Proteomes" id="UP001284601">
    <property type="component" value="Unassembled WGS sequence"/>
</dbReference>
<feature type="domain" description="Peptidoglycan binding-like" evidence="2">
    <location>
        <begin position="2"/>
        <end position="57"/>
    </location>
</feature>
<dbReference type="RefSeq" id="WP_318598871.1">
    <property type="nucleotide sequence ID" value="NZ_JAWSTH010000057.1"/>
</dbReference>
<dbReference type="InterPro" id="IPR002477">
    <property type="entry name" value="Peptidoglycan-bd-like"/>
</dbReference>
<feature type="domain" description="Peptidoglycan binding-like" evidence="2">
    <location>
        <begin position="107"/>
        <end position="162"/>
    </location>
</feature>
<gene>
    <name evidence="3" type="ORF">R7226_19205</name>
</gene>
<dbReference type="Gene3D" id="1.10.101.10">
    <property type="entry name" value="PGBD-like superfamily/PGBD"/>
    <property type="match status" value="2"/>
</dbReference>
<feature type="region of interest" description="Disordered" evidence="1">
    <location>
        <begin position="65"/>
        <end position="92"/>
    </location>
</feature>
<evidence type="ECO:0000256" key="1">
    <source>
        <dbReference type="SAM" id="MobiDB-lite"/>
    </source>
</evidence>
<dbReference type="InterPro" id="IPR038765">
    <property type="entry name" value="Papain-like_cys_pep_sf"/>
</dbReference>
<dbReference type="EMBL" id="JAWSTH010000057">
    <property type="protein sequence ID" value="MDW5596483.1"/>
    <property type="molecule type" value="Genomic_DNA"/>
</dbReference>
<evidence type="ECO:0000313" key="4">
    <source>
        <dbReference type="Proteomes" id="UP001284601"/>
    </source>
</evidence>
<comment type="caution">
    <text evidence="3">The sequence shown here is derived from an EMBL/GenBank/DDBJ whole genome shotgun (WGS) entry which is preliminary data.</text>
</comment>
<dbReference type="Pfam" id="PF01471">
    <property type="entry name" value="PG_binding_1"/>
    <property type="match status" value="2"/>
</dbReference>
<dbReference type="InterPro" id="IPR036365">
    <property type="entry name" value="PGBD-like_sf"/>
</dbReference>
<name>A0ABU4HT39_9ACTN</name>
<dbReference type="Gene3D" id="3.90.1720.10">
    <property type="entry name" value="endopeptidase domain like (from Nostoc punctiforme)"/>
    <property type="match status" value="1"/>
</dbReference>
<sequence length="318" mass="33324">MSGQDVRVLQDFLTRAGFSTPVGGDFGPITFGNVKKFEKRNGLAVDGVVDADFVAKLRAIADPKGARTTTAPGATDTTTIAAPTTTTAPKGRVGRTLGARVLKKGMSGQDVRVLQDYLGRAGFTAGIDGSFGPGTLRLVKRFQQAQELPVTGVVDATTVASLRRIGDTTSAGGADFDMTTVAAPVGRAKLLSNGLAVAPSDAPQVVKDVIAAGNEIATKPYVYGGGHGKWQDRGYDCSGSVSYALHFAGLLEESMPSGSFNNWEESGRGQWITTYSHGSHMYMVVAGLRFDTSGADPSRWQTETRSSSGFTARHPAGL</sequence>
<dbReference type="InterPro" id="IPR036366">
    <property type="entry name" value="PGBDSf"/>
</dbReference>
<keyword evidence="4" id="KW-1185">Reference proteome</keyword>
<accession>A0ABU4HT39</accession>
<proteinExistence type="predicted"/>
<protein>
    <submittedName>
        <fullName evidence="3">Peptidoglycan-binding protein</fullName>
    </submittedName>
</protein>
<evidence type="ECO:0000313" key="3">
    <source>
        <dbReference type="EMBL" id="MDW5596483.1"/>
    </source>
</evidence>